<keyword evidence="2" id="KW-1185">Reference proteome</keyword>
<proteinExistence type="predicted"/>
<name>A0A1N7KQQ1_9RHOB</name>
<dbReference type="Proteomes" id="UP000186098">
    <property type="component" value="Unassembled WGS sequence"/>
</dbReference>
<dbReference type="STRING" id="407234.SAMN05421795_10255"/>
<sequence>MTRCRSPASGAGACAILGLALILAGCGVDGRPTPPEGAAAAPNPPGWGSLSLTGETEFGLAWN</sequence>
<organism evidence="1 2">
    <name type="scientific">Phaeovulum vinaykumarii</name>
    <dbReference type="NCBI Taxonomy" id="407234"/>
    <lineage>
        <taxon>Bacteria</taxon>
        <taxon>Pseudomonadati</taxon>
        <taxon>Pseudomonadota</taxon>
        <taxon>Alphaproteobacteria</taxon>
        <taxon>Rhodobacterales</taxon>
        <taxon>Paracoccaceae</taxon>
        <taxon>Phaeovulum</taxon>
    </lineage>
</organism>
<dbReference type="PROSITE" id="PS51257">
    <property type="entry name" value="PROKAR_LIPOPROTEIN"/>
    <property type="match status" value="1"/>
</dbReference>
<dbReference type="EMBL" id="FTOM01000002">
    <property type="protein sequence ID" value="SIS63875.1"/>
    <property type="molecule type" value="Genomic_DNA"/>
</dbReference>
<accession>A0A1N7KQQ1</accession>
<reference evidence="2" key="1">
    <citation type="submission" date="2017-01" db="EMBL/GenBank/DDBJ databases">
        <authorList>
            <person name="Varghese N."/>
            <person name="Submissions S."/>
        </authorList>
    </citation>
    <scope>NUCLEOTIDE SEQUENCE [LARGE SCALE GENOMIC DNA]</scope>
    <source>
        <strain evidence="2">DSM 18714</strain>
    </source>
</reference>
<evidence type="ECO:0000313" key="2">
    <source>
        <dbReference type="Proteomes" id="UP000186098"/>
    </source>
</evidence>
<gene>
    <name evidence="1" type="ORF">SAMN05421795_10255</name>
</gene>
<dbReference type="AlphaFoldDB" id="A0A1N7KQQ1"/>
<evidence type="ECO:0000313" key="1">
    <source>
        <dbReference type="EMBL" id="SIS63875.1"/>
    </source>
</evidence>
<protein>
    <submittedName>
        <fullName evidence="1">Uncharacterized protein</fullName>
    </submittedName>
</protein>
<dbReference type="RefSeq" id="WP_076363776.1">
    <property type="nucleotide sequence ID" value="NZ_FTOM01000002.1"/>
</dbReference>